<organism evidence="2 3">
    <name type="scientific">Oceanobacillus picturae</name>
    <dbReference type="NCBI Taxonomy" id="171693"/>
    <lineage>
        <taxon>Bacteria</taxon>
        <taxon>Bacillati</taxon>
        <taxon>Bacillota</taxon>
        <taxon>Bacilli</taxon>
        <taxon>Bacillales</taxon>
        <taxon>Bacillaceae</taxon>
        <taxon>Oceanobacillus</taxon>
    </lineage>
</organism>
<reference evidence="2 3" key="2">
    <citation type="journal article" date="2016" name="Genome Announc.">
        <title>Draft Genome Sequence of Oceanobacillus picturae Heshi-B3, Isolated from Fermented Rice Bran in a Traditional Japanese Seafood Dish.</title>
        <authorList>
            <person name="Akuzawa S."/>
            <person name="Nagaoka J."/>
            <person name="Kanekatsu M."/>
            <person name="Kanesaki Y."/>
            <person name="Suzuki T."/>
        </authorList>
    </citation>
    <scope>NUCLEOTIDE SEQUENCE [LARGE SCALE GENOMIC DNA]</scope>
    <source>
        <strain evidence="2 3">Heshi-B3</strain>
    </source>
</reference>
<dbReference type="Proteomes" id="UP000052946">
    <property type="component" value="Unassembled WGS sequence"/>
</dbReference>
<proteinExistence type="predicted"/>
<evidence type="ECO:0000313" key="2">
    <source>
        <dbReference type="EMBL" id="GAQ19273.1"/>
    </source>
</evidence>
<name>A0A0U9HBR0_9BACI</name>
<evidence type="ECO:0000313" key="3">
    <source>
        <dbReference type="Proteomes" id="UP000052946"/>
    </source>
</evidence>
<dbReference type="InterPro" id="IPR010499">
    <property type="entry name" value="AraC_E-bd"/>
</dbReference>
<protein>
    <submittedName>
        <fullName evidence="2">Transcription activator</fullName>
    </submittedName>
</protein>
<dbReference type="EMBL" id="BBXV01000042">
    <property type="protein sequence ID" value="GAQ19273.1"/>
    <property type="molecule type" value="Genomic_DNA"/>
</dbReference>
<dbReference type="Pfam" id="PF06445">
    <property type="entry name" value="GyrI-like"/>
    <property type="match status" value="1"/>
</dbReference>
<dbReference type="InterPro" id="IPR029442">
    <property type="entry name" value="GyrI-like"/>
</dbReference>
<dbReference type="AlphaFoldDB" id="A0A0U9HBR0"/>
<comment type="caution">
    <text evidence="2">The sequence shown here is derived from an EMBL/GenBank/DDBJ whole genome shotgun (WGS) entry which is preliminary data.</text>
</comment>
<gene>
    <name evidence="2" type="ORF">OPHB3_3235</name>
</gene>
<dbReference type="SUPFAM" id="SSF55136">
    <property type="entry name" value="Probable bacterial effector-binding domain"/>
    <property type="match status" value="1"/>
</dbReference>
<dbReference type="SMART" id="SM00871">
    <property type="entry name" value="AraC_E_bind"/>
    <property type="match status" value="1"/>
</dbReference>
<accession>A0A0U9HBR0</accession>
<evidence type="ECO:0000259" key="1">
    <source>
        <dbReference type="SMART" id="SM00871"/>
    </source>
</evidence>
<dbReference type="RefSeq" id="WP_058950983.1">
    <property type="nucleotide sequence ID" value="NZ_BBXV01000042.1"/>
</dbReference>
<feature type="domain" description="AraC effector-binding" evidence="1">
    <location>
        <begin position="7"/>
        <end position="158"/>
    </location>
</feature>
<dbReference type="OrthoDB" id="2593454at2"/>
<dbReference type="Gene3D" id="3.20.80.10">
    <property type="entry name" value="Regulatory factor, effector binding domain"/>
    <property type="match status" value="1"/>
</dbReference>
<reference evidence="3" key="1">
    <citation type="submission" date="2015-07" db="EMBL/GenBank/DDBJ databases">
        <title>Draft Genome Sequence of Oceanobacillus picturae Heshi-B3 that Was Isolated from Fermented Rice Bran with Aging Salted Mackerel, Which Was Named Heshiko as Traditional Fermented Seafood in Japan.</title>
        <authorList>
            <person name="Akuzawa S."/>
            <person name="Nakagawa J."/>
            <person name="Kanekatsu T."/>
            <person name="Kanesaki Y."/>
            <person name="Suzuki T."/>
        </authorList>
    </citation>
    <scope>NUCLEOTIDE SEQUENCE [LARGE SCALE GENOMIC DNA]</scope>
    <source>
        <strain evidence="3">Heshi-B3</strain>
    </source>
</reference>
<dbReference type="InterPro" id="IPR011256">
    <property type="entry name" value="Reg_factor_effector_dom_sf"/>
</dbReference>
<sequence>MTETGLQNKTIKELGELKLVGFRVLCSGDQYIIEIPKASQRLEARINEMKHVVNPLLQFGAFVVENGTDEEDGYWVCVEVKAYEDVPSDMVTLTVPAQKYAISRYQGANYKIMDAYQDLHRWIKENNYKRLKDKWHLEIFYSWQDVENVDVELLDTVE</sequence>